<dbReference type="KEGG" id="gph:GEMMAAP_16860"/>
<organism evidence="2 3">
    <name type="scientific">Gemmatimonas phototrophica</name>
    <dbReference type="NCBI Taxonomy" id="1379270"/>
    <lineage>
        <taxon>Bacteria</taxon>
        <taxon>Pseudomonadati</taxon>
        <taxon>Gemmatimonadota</taxon>
        <taxon>Gemmatimonadia</taxon>
        <taxon>Gemmatimonadales</taxon>
        <taxon>Gemmatimonadaceae</taxon>
        <taxon>Gemmatimonas</taxon>
    </lineage>
</organism>
<proteinExistence type="inferred from homology"/>
<dbReference type="Proteomes" id="UP000076404">
    <property type="component" value="Chromosome"/>
</dbReference>
<reference evidence="2 3" key="1">
    <citation type="journal article" date="2014" name="Proc. Natl. Acad. Sci. U.S.A.">
        <title>Functional type 2 photosynthetic reaction centers found in the rare bacterial phylum Gemmatimonadetes.</title>
        <authorList>
            <person name="Zeng Y."/>
            <person name="Feng F."/>
            <person name="Medova H."/>
            <person name="Dean J."/>
            <person name="Koblizek M."/>
        </authorList>
    </citation>
    <scope>NUCLEOTIDE SEQUENCE [LARGE SCALE GENOMIC DNA]</scope>
    <source>
        <strain evidence="2 3">AP64</strain>
    </source>
</reference>
<keyword evidence="1" id="KW-1134">Transmembrane beta strand</keyword>
<protein>
    <recommendedName>
        <fullName evidence="4">TonB-dependent receptor plug domain-containing protein</fullName>
    </recommendedName>
</protein>
<dbReference type="RefSeq" id="WP_026848259.1">
    <property type="nucleotide sequence ID" value="NZ_CP011454.1"/>
</dbReference>
<dbReference type="eggNOG" id="COG3419">
    <property type="taxonomic scope" value="Bacteria"/>
</dbReference>
<sequence length="448" mass="47847">MAQPVAPFSTAAAERPSAQGMRISGMVHDSTTGFPLVRAVVQLVDNAGRTGGRMTVTDADGRYSFSDVPAGRYLLGFHHPVLDSLGLDPLARGLDVSRDLSDVLLSVPSAVRIREGVCGAPAPGNPGTLIMGFVRDAETRAPLANATVAVEWLEYELGGRRMVPRIARRVTATGANGWYGVCNIPSDGFVQLAARAGEDSTALVEIPIVSDALLRRELFVGRAATMPITGTVLREGSGRPLENATVSVVHGPTTRTNAKGEFVIPDAPAGTRLLEVRAVGYYPQRTPLDVVENAPAVLAEMRTFKSVLDTVKVLANYERYSTLQEMKQRAQSGIGRFFSAETIARRNIVVVSELMWTVPGVYVERAGGPEQELSMRGLFSPRCTPSVFLNAFPVQLAFNGIAPFSIGDIDAMVRPSDLMGVEIYAAGQVPPVFGAGMTGCGVIAFWTK</sequence>
<dbReference type="InterPro" id="IPR039426">
    <property type="entry name" value="TonB-dep_rcpt-like"/>
</dbReference>
<dbReference type="PROSITE" id="PS52016">
    <property type="entry name" value="TONB_DEPENDENT_REC_3"/>
    <property type="match status" value="1"/>
</dbReference>
<evidence type="ECO:0000256" key="1">
    <source>
        <dbReference type="PROSITE-ProRule" id="PRU01360"/>
    </source>
</evidence>
<dbReference type="Gene3D" id="2.60.40.1120">
    <property type="entry name" value="Carboxypeptidase-like, regulatory domain"/>
    <property type="match status" value="2"/>
</dbReference>
<comment type="similarity">
    <text evidence="1">Belongs to the TonB-dependent receptor family.</text>
</comment>
<name>A0A143BLX1_9BACT</name>
<dbReference type="Gene3D" id="2.170.130.10">
    <property type="entry name" value="TonB-dependent receptor, plug domain"/>
    <property type="match status" value="1"/>
</dbReference>
<evidence type="ECO:0000313" key="2">
    <source>
        <dbReference type="EMBL" id="AMW06008.1"/>
    </source>
</evidence>
<dbReference type="SUPFAM" id="SSF56935">
    <property type="entry name" value="Porins"/>
    <property type="match status" value="1"/>
</dbReference>
<reference evidence="2 3" key="2">
    <citation type="journal article" date="2016" name="Environ. Microbiol. Rep.">
        <title>Metagenomic evidence for the presence of phototrophic Gemmatimonadetes bacteria in diverse environments.</title>
        <authorList>
            <person name="Zeng Y."/>
            <person name="Baumbach J."/>
            <person name="Barbosa E.G."/>
            <person name="Azevedo V."/>
            <person name="Zhang C."/>
            <person name="Koblizek M."/>
        </authorList>
    </citation>
    <scope>NUCLEOTIDE SEQUENCE [LARGE SCALE GENOMIC DNA]</scope>
    <source>
        <strain evidence="2 3">AP64</strain>
    </source>
</reference>
<keyword evidence="1" id="KW-0812">Transmembrane</keyword>
<dbReference type="EMBL" id="CP011454">
    <property type="protein sequence ID" value="AMW06008.1"/>
    <property type="molecule type" value="Genomic_DNA"/>
</dbReference>
<dbReference type="STRING" id="1379270.GEMMAAP_16860"/>
<accession>A0A143BLX1</accession>
<dbReference type="InterPro" id="IPR008969">
    <property type="entry name" value="CarboxyPept-like_regulatory"/>
</dbReference>
<evidence type="ECO:0008006" key="4">
    <source>
        <dbReference type="Google" id="ProtNLM"/>
    </source>
</evidence>
<dbReference type="Pfam" id="PF13620">
    <property type="entry name" value="CarboxypepD_reg"/>
    <property type="match status" value="2"/>
</dbReference>
<gene>
    <name evidence="2" type="ORF">GEMMAAP_16860</name>
</gene>
<comment type="subcellular location">
    <subcellularLocation>
        <location evidence="1">Cell outer membrane</location>
        <topology evidence="1">Multi-pass membrane protein</topology>
    </subcellularLocation>
</comment>
<dbReference type="InterPro" id="IPR037066">
    <property type="entry name" value="Plug_dom_sf"/>
</dbReference>
<evidence type="ECO:0000313" key="3">
    <source>
        <dbReference type="Proteomes" id="UP000076404"/>
    </source>
</evidence>
<dbReference type="OrthoDB" id="102502at2"/>
<keyword evidence="1" id="KW-0998">Cell outer membrane</keyword>
<keyword evidence="1" id="KW-0472">Membrane</keyword>
<dbReference type="SUPFAM" id="SSF49464">
    <property type="entry name" value="Carboxypeptidase regulatory domain-like"/>
    <property type="match status" value="2"/>
</dbReference>
<keyword evidence="3" id="KW-1185">Reference proteome</keyword>
<keyword evidence="1" id="KW-0813">Transport</keyword>
<dbReference type="GO" id="GO:0009279">
    <property type="term" value="C:cell outer membrane"/>
    <property type="evidence" value="ECO:0007669"/>
    <property type="project" value="UniProtKB-SubCell"/>
</dbReference>
<dbReference type="AlphaFoldDB" id="A0A143BLX1"/>